<dbReference type="InterPro" id="IPR011059">
    <property type="entry name" value="Metal-dep_hydrolase_composite"/>
</dbReference>
<evidence type="ECO:0000256" key="9">
    <source>
        <dbReference type="PIRNR" id="PIRNR038994"/>
    </source>
</evidence>
<protein>
    <recommendedName>
        <fullName evidence="3">N-acetylglucosamine-6-phosphate deacetylase</fullName>
        <ecNumber evidence="2">3.5.1.25</ecNumber>
    </recommendedName>
</protein>
<sequence length="390" mass="41856">MKSPEAWIIKNGRIVVQDGSIIENGALLVNDGKMAWVGTEAELKQFTDVDKIIDAQGSWVLPGFIDVHVHGGFGADFMDATRESLETITGFHSKNGTTAMLATTMTAPHEGISAVLSVVDDYMQGNMPYAQLLGVHLEGPFISPKFPGAQNPAFIVLPQIKWLEDWIEQHPDVIRLLTLAPEREGALPLISWLKSQGITVACGHTDASYDQIEAAVEHGLQHAVHTFNAMRVLHHREPGTVGAVLSDDRIYAEVIADGHHVHPACIQLLSKAKPQDRLLLVTDAMSATGLAEGLFELGGLKVVVKGGVARLLEGDSLAGSTLTMIDAFRFCVEKVGLSIPQVSQMASGNPAATLGFSDQMGSIAVGKQADLLLVSADLQLQNVWIKGRAL</sequence>
<dbReference type="Pfam" id="PF01979">
    <property type="entry name" value="Amidohydro_1"/>
    <property type="match status" value="1"/>
</dbReference>
<comment type="similarity">
    <text evidence="1 9">Belongs to the metallo-dependent hydrolases superfamily. NagA family.</text>
</comment>
<feature type="binding site" evidence="11">
    <location>
        <position position="236"/>
    </location>
    <ligand>
        <name>substrate</name>
    </ligand>
</feature>
<organism evidence="14 15">
    <name type="scientific">Paenibacillus psychroresistens</name>
    <dbReference type="NCBI Taxonomy" id="1778678"/>
    <lineage>
        <taxon>Bacteria</taxon>
        <taxon>Bacillati</taxon>
        <taxon>Bacillota</taxon>
        <taxon>Bacilli</taxon>
        <taxon>Bacillales</taxon>
        <taxon>Paenibacillaceae</taxon>
        <taxon>Paenibacillus</taxon>
    </lineage>
</organism>
<dbReference type="InterPro" id="IPR006680">
    <property type="entry name" value="Amidohydro-rel"/>
</dbReference>
<dbReference type="GO" id="GO:0006046">
    <property type="term" value="P:N-acetylglucosamine catabolic process"/>
    <property type="evidence" value="ECO:0007669"/>
    <property type="project" value="TreeGrafter"/>
</dbReference>
<dbReference type="PANTHER" id="PTHR11113">
    <property type="entry name" value="N-ACETYLGLUCOSAMINE-6-PHOSPHATE DEACETYLASE"/>
    <property type="match status" value="1"/>
</dbReference>
<name>A0A6B8RSM8_9BACL</name>
<comment type="cofactor">
    <cofactor evidence="12">
        <name>a divalent metal cation</name>
        <dbReference type="ChEBI" id="CHEBI:60240"/>
    </cofactor>
    <text evidence="12">Binds 1 divalent metal cation per subunit.</text>
</comment>
<dbReference type="RefSeq" id="WP_155703674.1">
    <property type="nucleotide sequence ID" value="NZ_CP034235.1"/>
</dbReference>
<evidence type="ECO:0000256" key="6">
    <source>
        <dbReference type="ARBA" id="ARBA00023277"/>
    </source>
</evidence>
<dbReference type="NCBIfam" id="TIGR00221">
    <property type="entry name" value="nagA"/>
    <property type="match status" value="1"/>
</dbReference>
<feature type="binding site" evidence="11">
    <location>
        <position position="260"/>
    </location>
    <ligand>
        <name>substrate</name>
    </ligand>
</feature>
<accession>A0A6B8RSM8</accession>
<dbReference type="SUPFAM" id="SSF51556">
    <property type="entry name" value="Metallo-dependent hydrolases"/>
    <property type="match status" value="1"/>
</dbReference>
<keyword evidence="15" id="KW-1185">Reference proteome</keyword>
<proteinExistence type="inferred from homology"/>
<dbReference type="Gene3D" id="3.20.20.140">
    <property type="entry name" value="Metal-dependent hydrolases"/>
    <property type="match status" value="1"/>
</dbReference>
<evidence type="ECO:0000256" key="8">
    <source>
        <dbReference type="ARBA" id="ARBA00060590"/>
    </source>
</evidence>
<evidence type="ECO:0000256" key="2">
    <source>
        <dbReference type="ARBA" id="ARBA00011899"/>
    </source>
</evidence>
<feature type="active site" description="Proton donor/acceptor" evidence="10">
    <location>
        <position position="283"/>
    </location>
</feature>
<dbReference type="SUPFAM" id="SSF51338">
    <property type="entry name" value="Composite domain of metallo-dependent hydrolases"/>
    <property type="match status" value="1"/>
</dbReference>
<comment type="catalytic activity">
    <reaction evidence="7">
        <text>N-acetyl-D-glucosamine 6-phosphate + H2O = D-glucosamine 6-phosphate + acetate</text>
        <dbReference type="Rhea" id="RHEA:22936"/>
        <dbReference type="ChEBI" id="CHEBI:15377"/>
        <dbReference type="ChEBI" id="CHEBI:30089"/>
        <dbReference type="ChEBI" id="CHEBI:57513"/>
        <dbReference type="ChEBI" id="CHEBI:58725"/>
        <dbReference type="EC" id="3.5.1.25"/>
    </reaction>
</comment>
<dbReference type="Proteomes" id="UP000426246">
    <property type="component" value="Chromosome"/>
</dbReference>
<evidence type="ECO:0000256" key="7">
    <source>
        <dbReference type="ARBA" id="ARBA00047647"/>
    </source>
</evidence>
<feature type="binding site" evidence="12">
    <location>
        <position position="204"/>
    </location>
    <ligand>
        <name>Zn(2+)</name>
        <dbReference type="ChEBI" id="CHEBI:29105"/>
    </ligand>
</feature>
<feature type="domain" description="Amidohydrolase-related" evidence="13">
    <location>
        <begin position="59"/>
        <end position="389"/>
    </location>
</feature>
<dbReference type="EC" id="3.5.1.25" evidence="2"/>
<feature type="binding site" evidence="11">
    <location>
        <position position="149"/>
    </location>
    <ligand>
        <name>substrate</name>
    </ligand>
</feature>
<reference evidence="15" key="1">
    <citation type="submission" date="2018-11" db="EMBL/GenBank/DDBJ databases">
        <title>Complete genome sequence of Paenibacillus sp. ML311-T8.</title>
        <authorList>
            <person name="Nam Y.-D."/>
            <person name="Kang J."/>
            <person name="Chung W.-H."/>
            <person name="Park Y.S."/>
        </authorList>
    </citation>
    <scope>NUCLEOTIDE SEQUENCE [LARGE SCALE GENOMIC DNA]</scope>
    <source>
        <strain evidence="15">ML311-T8</strain>
    </source>
</reference>
<evidence type="ECO:0000256" key="1">
    <source>
        <dbReference type="ARBA" id="ARBA00010716"/>
    </source>
</evidence>
<dbReference type="KEGG" id="ppsc:EHS13_28645"/>
<keyword evidence="6 9" id="KW-0119">Carbohydrate metabolism</keyword>
<dbReference type="InterPro" id="IPR032466">
    <property type="entry name" value="Metal_Hydrolase"/>
</dbReference>
<keyword evidence="4 12" id="KW-0479">Metal-binding</keyword>
<dbReference type="AlphaFoldDB" id="A0A6B8RSM8"/>
<dbReference type="PIRSF" id="PIRSF038994">
    <property type="entry name" value="NagA"/>
    <property type="match status" value="1"/>
</dbReference>
<feature type="binding site" evidence="12">
    <location>
        <position position="138"/>
    </location>
    <ligand>
        <name>Zn(2+)</name>
        <dbReference type="ChEBI" id="CHEBI:29105"/>
    </ligand>
</feature>
<comment type="pathway">
    <text evidence="8">Amino-sugar metabolism; N-acetylneuraminate degradation; D-fructose 6-phosphate from N-acetylneuraminate: step 4/5.</text>
</comment>
<dbReference type="InterPro" id="IPR003764">
    <property type="entry name" value="GlcNAc_6-P_deAcase"/>
</dbReference>
<evidence type="ECO:0000259" key="13">
    <source>
        <dbReference type="Pfam" id="PF01979"/>
    </source>
</evidence>
<evidence type="ECO:0000256" key="5">
    <source>
        <dbReference type="ARBA" id="ARBA00022801"/>
    </source>
</evidence>
<feature type="binding site" evidence="12">
    <location>
        <position position="225"/>
    </location>
    <ligand>
        <name>Zn(2+)</name>
        <dbReference type="ChEBI" id="CHEBI:29105"/>
    </ligand>
</feature>
<evidence type="ECO:0000313" key="14">
    <source>
        <dbReference type="EMBL" id="QGQ98565.1"/>
    </source>
</evidence>
<dbReference type="CDD" id="cd00854">
    <property type="entry name" value="NagA"/>
    <property type="match status" value="1"/>
</dbReference>
<dbReference type="Gene3D" id="2.30.40.10">
    <property type="entry name" value="Urease, subunit C, domain 1"/>
    <property type="match status" value="1"/>
</dbReference>
<dbReference type="OrthoDB" id="9776488at2"/>
<dbReference type="GO" id="GO:0008448">
    <property type="term" value="F:N-acetylglucosamine-6-phosphate deacetylase activity"/>
    <property type="evidence" value="ECO:0007669"/>
    <property type="project" value="UniProtKB-EC"/>
</dbReference>
<dbReference type="FunFam" id="3.20.20.140:FF:000004">
    <property type="entry name" value="N-acetylglucosamine-6-phosphate deacetylase"/>
    <property type="match status" value="1"/>
</dbReference>
<dbReference type="GO" id="GO:0046872">
    <property type="term" value="F:metal ion binding"/>
    <property type="evidence" value="ECO:0007669"/>
    <property type="project" value="UniProtKB-KW"/>
</dbReference>
<evidence type="ECO:0000256" key="3">
    <source>
        <dbReference type="ARBA" id="ARBA00018029"/>
    </source>
</evidence>
<dbReference type="EMBL" id="CP034235">
    <property type="protein sequence ID" value="QGQ98565.1"/>
    <property type="molecule type" value="Genomic_DNA"/>
</dbReference>
<gene>
    <name evidence="14" type="primary">nagA</name>
    <name evidence="14" type="ORF">EHS13_28645</name>
</gene>
<evidence type="ECO:0000256" key="12">
    <source>
        <dbReference type="PIRSR" id="PIRSR038994-3"/>
    </source>
</evidence>
<feature type="binding site" evidence="11">
    <location>
        <begin position="228"/>
        <end position="229"/>
    </location>
    <ligand>
        <name>substrate</name>
    </ligand>
</feature>
<evidence type="ECO:0000256" key="11">
    <source>
        <dbReference type="PIRSR" id="PIRSR038994-2"/>
    </source>
</evidence>
<evidence type="ECO:0000313" key="15">
    <source>
        <dbReference type="Proteomes" id="UP000426246"/>
    </source>
</evidence>
<dbReference type="PANTHER" id="PTHR11113:SF14">
    <property type="entry name" value="N-ACETYLGLUCOSAMINE-6-PHOSPHATE DEACETYLASE"/>
    <property type="match status" value="1"/>
</dbReference>
<evidence type="ECO:0000256" key="4">
    <source>
        <dbReference type="ARBA" id="ARBA00022723"/>
    </source>
</evidence>
<keyword evidence="5 9" id="KW-0378">Hydrolase</keyword>
<evidence type="ECO:0000256" key="10">
    <source>
        <dbReference type="PIRSR" id="PIRSR038994-1"/>
    </source>
</evidence>
<feature type="binding site" evidence="11">
    <location>
        <begin position="317"/>
        <end position="319"/>
    </location>
    <ligand>
        <name>substrate</name>
    </ligand>
</feature>